<gene>
    <name evidence="1" type="ORF">SBAD_LOCUS11370</name>
</gene>
<dbReference type="WBParaSite" id="SBAD_0001175601-mRNA-1">
    <property type="protein sequence ID" value="SBAD_0001175601-mRNA-1"/>
    <property type="gene ID" value="SBAD_0001175601"/>
</dbReference>
<dbReference type="SUPFAM" id="SSF51695">
    <property type="entry name" value="PLC-like phosphodiesterases"/>
    <property type="match status" value="1"/>
</dbReference>
<reference evidence="1 2" key="2">
    <citation type="submission" date="2018-11" db="EMBL/GenBank/DDBJ databases">
        <authorList>
            <consortium name="Pathogen Informatics"/>
        </authorList>
    </citation>
    <scope>NUCLEOTIDE SEQUENCE [LARGE SCALE GENOMIC DNA]</scope>
</reference>
<dbReference type="InterPro" id="IPR017946">
    <property type="entry name" value="PLC-like_Pdiesterase_TIM-brl"/>
</dbReference>
<accession>A0A183J672</accession>
<dbReference type="Gene3D" id="3.20.20.190">
    <property type="entry name" value="Phosphatidylinositol (PI) phosphodiesterase"/>
    <property type="match status" value="1"/>
</dbReference>
<name>A0A183J672_9BILA</name>
<protein>
    <submittedName>
        <fullName evidence="3">PLCXc domain-containing protein</fullName>
    </submittedName>
</protein>
<evidence type="ECO:0000313" key="1">
    <source>
        <dbReference type="EMBL" id="VDP39469.1"/>
    </source>
</evidence>
<dbReference type="AlphaFoldDB" id="A0A183J672"/>
<evidence type="ECO:0000313" key="2">
    <source>
        <dbReference type="Proteomes" id="UP000270296"/>
    </source>
</evidence>
<dbReference type="InterPro" id="IPR051057">
    <property type="entry name" value="PI-PLC_domain"/>
</dbReference>
<proteinExistence type="predicted"/>
<keyword evidence="2" id="KW-1185">Reference proteome</keyword>
<dbReference type="GO" id="GO:0006629">
    <property type="term" value="P:lipid metabolic process"/>
    <property type="evidence" value="ECO:0007669"/>
    <property type="project" value="InterPro"/>
</dbReference>
<sequence>MLICGGSHNSFTYALKSKWHVAVDQGRWIRRIDCPWVRKTICRWATCQNIDVMRQLMIGVRFFDVRVAIHHPTSNSTISDDFYAVHGLYGERMIDAFRQIVSFLKAHPDELVILDINHFYNFSISDHARLLHVIASSFDSMLCPSGNNLHLDDVTLDMLRQSHRQAIVFYQAEQRTALDTLNVTWPRRFIVSPWANTNSLTKLFAFLERTLAVRDQLLPEGGVFVVQSILTPHAVDVVLHLRSSLQQRIALNTTEQTVKWLRAGQRESVWPFTAAVVLVDFVNFPDFCRTVVNMNLL</sequence>
<reference evidence="3" key="1">
    <citation type="submission" date="2016-06" db="UniProtKB">
        <authorList>
            <consortium name="WormBaseParasite"/>
        </authorList>
    </citation>
    <scope>IDENTIFICATION</scope>
</reference>
<dbReference type="OrthoDB" id="194775at2759"/>
<dbReference type="PANTHER" id="PTHR13593:SF113">
    <property type="entry name" value="SI:DKEY-266F7.9"/>
    <property type="match status" value="1"/>
</dbReference>
<dbReference type="Proteomes" id="UP000270296">
    <property type="component" value="Unassembled WGS sequence"/>
</dbReference>
<dbReference type="EMBL" id="UZAM01015524">
    <property type="protein sequence ID" value="VDP39469.1"/>
    <property type="molecule type" value="Genomic_DNA"/>
</dbReference>
<evidence type="ECO:0000313" key="3">
    <source>
        <dbReference type="WBParaSite" id="SBAD_0001175601-mRNA-1"/>
    </source>
</evidence>
<dbReference type="PANTHER" id="PTHR13593">
    <property type="match status" value="1"/>
</dbReference>
<dbReference type="GO" id="GO:0008081">
    <property type="term" value="F:phosphoric diester hydrolase activity"/>
    <property type="evidence" value="ECO:0007669"/>
    <property type="project" value="InterPro"/>
</dbReference>
<organism evidence="3">
    <name type="scientific">Soboliphyme baturini</name>
    <dbReference type="NCBI Taxonomy" id="241478"/>
    <lineage>
        <taxon>Eukaryota</taxon>
        <taxon>Metazoa</taxon>
        <taxon>Ecdysozoa</taxon>
        <taxon>Nematoda</taxon>
        <taxon>Enoplea</taxon>
        <taxon>Dorylaimia</taxon>
        <taxon>Dioctophymatida</taxon>
        <taxon>Dioctophymatoidea</taxon>
        <taxon>Soboliphymatidae</taxon>
        <taxon>Soboliphyme</taxon>
    </lineage>
</organism>